<proteinExistence type="predicted"/>
<dbReference type="EMBL" id="AGNL01046972">
    <property type="protein sequence ID" value="EJK47431.1"/>
    <property type="molecule type" value="Genomic_DNA"/>
</dbReference>
<reference evidence="1 2" key="1">
    <citation type="journal article" date="2012" name="Genome Biol.">
        <title>Genome and low-iron response of an oceanic diatom adapted to chronic iron limitation.</title>
        <authorList>
            <person name="Lommer M."/>
            <person name="Specht M."/>
            <person name="Roy A.S."/>
            <person name="Kraemer L."/>
            <person name="Andreson R."/>
            <person name="Gutowska M.A."/>
            <person name="Wolf J."/>
            <person name="Bergner S.V."/>
            <person name="Schilhabel M.B."/>
            <person name="Klostermeier U.C."/>
            <person name="Beiko R.G."/>
            <person name="Rosenstiel P."/>
            <person name="Hippler M."/>
            <person name="Laroche J."/>
        </authorList>
    </citation>
    <scope>NUCLEOTIDE SEQUENCE [LARGE SCALE GENOMIC DNA]</scope>
    <source>
        <strain evidence="1 2">CCMP1005</strain>
    </source>
</reference>
<comment type="caution">
    <text evidence="1">The sequence shown here is derived from an EMBL/GenBank/DDBJ whole genome shotgun (WGS) entry which is preliminary data.</text>
</comment>
<organism evidence="1 2">
    <name type="scientific">Thalassiosira oceanica</name>
    <name type="common">Marine diatom</name>
    <dbReference type="NCBI Taxonomy" id="159749"/>
    <lineage>
        <taxon>Eukaryota</taxon>
        <taxon>Sar</taxon>
        <taxon>Stramenopiles</taxon>
        <taxon>Ochrophyta</taxon>
        <taxon>Bacillariophyta</taxon>
        <taxon>Coscinodiscophyceae</taxon>
        <taxon>Thalassiosirophycidae</taxon>
        <taxon>Thalassiosirales</taxon>
        <taxon>Thalassiosiraceae</taxon>
        <taxon>Thalassiosira</taxon>
    </lineage>
</organism>
<dbReference type="Proteomes" id="UP000266841">
    <property type="component" value="Unassembled WGS sequence"/>
</dbReference>
<feature type="non-terminal residue" evidence="1">
    <location>
        <position position="1"/>
    </location>
</feature>
<gene>
    <name evidence="1" type="ORF">THAOC_33847</name>
</gene>
<accession>K0REE1</accession>
<protein>
    <submittedName>
        <fullName evidence="1">Uncharacterized protein</fullName>
    </submittedName>
</protein>
<evidence type="ECO:0000313" key="2">
    <source>
        <dbReference type="Proteomes" id="UP000266841"/>
    </source>
</evidence>
<evidence type="ECO:0000313" key="1">
    <source>
        <dbReference type="EMBL" id="EJK47431.1"/>
    </source>
</evidence>
<name>K0REE1_THAOC</name>
<keyword evidence="2" id="KW-1185">Reference proteome</keyword>
<sequence>ISKMVYEVQYLLTALEHFQGMIGKPGPCFFDCQVVAHGGYPEQRASDIFQIGEAGRDVEPKDVSAALRAASREKVLEDTYHAGRSYFHEGYRLSSDGKTVYMIWGS</sequence>
<dbReference type="AlphaFoldDB" id="K0REE1"/>